<dbReference type="EMBL" id="WIXE01025082">
    <property type="protein sequence ID" value="KAK5965030.1"/>
    <property type="molecule type" value="Genomic_DNA"/>
</dbReference>
<dbReference type="InterPro" id="IPR001283">
    <property type="entry name" value="CRISP-related"/>
</dbReference>
<dbReference type="Gene3D" id="3.40.33.10">
    <property type="entry name" value="CAP"/>
    <property type="match status" value="1"/>
</dbReference>
<gene>
    <name evidence="3" type="ORF">GCK32_010888</name>
</gene>
<proteinExistence type="predicted"/>
<dbReference type="Pfam" id="PF00188">
    <property type="entry name" value="CAP"/>
    <property type="match status" value="1"/>
</dbReference>
<evidence type="ECO:0000313" key="3">
    <source>
        <dbReference type="EMBL" id="KAK5965030.1"/>
    </source>
</evidence>
<dbReference type="InterPro" id="IPR018244">
    <property type="entry name" value="Allrgn_V5/Tpx1_CS"/>
</dbReference>
<comment type="caution">
    <text evidence="3">The sequence shown here is derived from an EMBL/GenBank/DDBJ whole genome shotgun (WGS) entry which is preliminary data.</text>
</comment>
<dbReference type="PANTHER" id="PTHR10334">
    <property type="entry name" value="CYSTEINE-RICH SECRETORY PROTEIN-RELATED"/>
    <property type="match status" value="1"/>
</dbReference>
<dbReference type="AlphaFoldDB" id="A0AAN8EVB4"/>
<feature type="domain" description="SCP" evidence="2">
    <location>
        <begin position="137"/>
        <end position="294"/>
    </location>
</feature>
<dbReference type="SUPFAM" id="SSF55797">
    <property type="entry name" value="PR-1-like"/>
    <property type="match status" value="1"/>
</dbReference>
<evidence type="ECO:0000256" key="1">
    <source>
        <dbReference type="SAM" id="MobiDB-lite"/>
    </source>
</evidence>
<reference evidence="3 4" key="1">
    <citation type="submission" date="2019-10" db="EMBL/GenBank/DDBJ databases">
        <title>Assembly and Annotation for the nematode Trichostrongylus colubriformis.</title>
        <authorList>
            <person name="Martin J."/>
        </authorList>
    </citation>
    <scope>NUCLEOTIDE SEQUENCE [LARGE SCALE GENOMIC DNA]</scope>
    <source>
        <strain evidence="3">G859</strain>
        <tissue evidence="3">Whole worm</tissue>
    </source>
</reference>
<evidence type="ECO:0000313" key="4">
    <source>
        <dbReference type="Proteomes" id="UP001331761"/>
    </source>
</evidence>
<protein>
    <recommendedName>
        <fullName evidence="2">SCP domain-containing protein</fullName>
    </recommendedName>
</protein>
<dbReference type="InterPro" id="IPR014044">
    <property type="entry name" value="CAP_dom"/>
</dbReference>
<dbReference type="PRINTS" id="PR00837">
    <property type="entry name" value="V5TPXLIKE"/>
</dbReference>
<dbReference type="InterPro" id="IPR035940">
    <property type="entry name" value="CAP_sf"/>
</dbReference>
<name>A0AAN8EVB4_TRICO</name>
<dbReference type="Proteomes" id="UP001331761">
    <property type="component" value="Unassembled WGS sequence"/>
</dbReference>
<dbReference type="GO" id="GO:0005576">
    <property type="term" value="C:extracellular region"/>
    <property type="evidence" value="ECO:0007669"/>
    <property type="project" value="InterPro"/>
</dbReference>
<accession>A0AAN8EVB4</accession>
<dbReference type="CDD" id="cd05380">
    <property type="entry name" value="CAP_euk"/>
    <property type="match status" value="1"/>
</dbReference>
<organism evidence="3 4">
    <name type="scientific">Trichostrongylus colubriformis</name>
    <name type="common">Black scour worm</name>
    <dbReference type="NCBI Taxonomy" id="6319"/>
    <lineage>
        <taxon>Eukaryota</taxon>
        <taxon>Metazoa</taxon>
        <taxon>Ecdysozoa</taxon>
        <taxon>Nematoda</taxon>
        <taxon>Chromadorea</taxon>
        <taxon>Rhabditida</taxon>
        <taxon>Rhabditina</taxon>
        <taxon>Rhabditomorpha</taxon>
        <taxon>Strongyloidea</taxon>
        <taxon>Trichostrongylidae</taxon>
        <taxon>Trichostrongylus</taxon>
    </lineage>
</organism>
<dbReference type="PROSITE" id="PS01010">
    <property type="entry name" value="CRISP_2"/>
    <property type="match status" value="1"/>
</dbReference>
<evidence type="ECO:0000259" key="2">
    <source>
        <dbReference type="SMART" id="SM00198"/>
    </source>
</evidence>
<dbReference type="SMART" id="SM00198">
    <property type="entry name" value="SCP"/>
    <property type="match status" value="1"/>
</dbReference>
<keyword evidence="4" id="KW-1185">Reference proteome</keyword>
<sequence length="328" mass="35236">MLNTPLYIVSRNVNGCANDRDCQQALPFARCNVITHLCSATNGTNFIDLQNSTTNATSTTVSIATSTTAVESTTGGSSTVASEMRTTTPTILSTTTTTTSMPTTTITTTSMPTTTTTTTSMPITTTTPSSYDIITEGIRLKILSMHNYRRSRLAQGLVPNGKTGGNLPAGSDIFRMTYSVELERAAQAYANTCPSEGSTSLTTIGENFASIPSNTMEVYDCVTSAIKSFWSQIKTESINSKVMFTEKLMTRPKGPLKFTQMAWATTREVGCGAQRCGANTVVVCRYSPRGNIVNENIYRQGQMCSSCPYGGCITAHGQQGLCPAFRFN</sequence>
<feature type="region of interest" description="Disordered" evidence="1">
    <location>
        <begin position="93"/>
        <end position="123"/>
    </location>
</feature>